<proteinExistence type="predicted"/>
<reference evidence="2 3" key="1">
    <citation type="submission" date="2020-01" db="EMBL/GenBank/DDBJ databases">
        <title>Complete and circular genome sequences of six lactobacillus isolates from horses.</title>
        <authorList>
            <person name="Hassan H.M."/>
        </authorList>
    </citation>
    <scope>NUCLEOTIDE SEQUENCE [LARGE SCALE GENOMIC DNA]</scope>
    <source>
        <strain evidence="2 3">1A</strain>
    </source>
</reference>
<dbReference type="EMBL" id="CP047418">
    <property type="protein sequence ID" value="QLL77531.1"/>
    <property type="molecule type" value="Genomic_DNA"/>
</dbReference>
<accession>A0A7H9EIT1</accession>
<evidence type="ECO:0000256" key="1">
    <source>
        <dbReference type="ARBA" id="ARBA00022729"/>
    </source>
</evidence>
<dbReference type="AlphaFoldDB" id="A0A7H9EIT1"/>
<dbReference type="Proteomes" id="UP000510886">
    <property type="component" value="Chromosome"/>
</dbReference>
<gene>
    <name evidence="2" type="ORF">GTO87_02185</name>
</gene>
<sequence length="145" mass="15629">MVGKSNINLRREKNSYRTKRFAIRKTKWGVTSIAVATLLYFGGNQVVHADSSIQSTSTVAKTATTTSTPAVNDLQAQTTAANREALKDAKQNLDQAVATAEQAGFVVKKDDPTITTGDVSDGRAGKQFVATTTKDYNDQATMIQQ</sequence>
<dbReference type="KEGG" id="lsw:GTO87_02185"/>
<dbReference type="InterPro" id="IPR005877">
    <property type="entry name" value="YSIRK_signal_dom"/>
</dbReference>
<evidence type="ECO:0000313" key="3">
    <source>
        <dbReference type="Proteomes" id="UP000510886"/>
    </source>
</evidence>
<name>A0A7H9EIT1_9LACO</name>
<organism evidence="2 3">
    <name type="scientific">Ligilactobacillus saerimneri</name>
    <dbReference type="NCBI Taxonomy" id="228229"/>
    <lineage>
        <taxon>Bacteria</taxon>
        <taxon>Bacillati</taxon>
        <taxon>Bacillota</taxon>
        <taxon>Bacilli</taxon>
        <taxon>Lactobacillales</taxon>
        <taxon>Lactobacillaceae</taxon>
        <taxon>Ligilactobacillus</taxon>
    </lineage>
</organism>
<keyword evidence="1" id="KW-0732">Signal</keyword>
<dbReference type="RefSeq" id="WP_180849364.1">
    <property type="nucleotide sequence ID" value="NZ_CP047418.1"/>
</dbReference>
<protein>
    <submittedName>
        <fullName evidence="2">YSIRK-type signal peptide-containing protein</fullName>
    </submittedName>
</protein>
<dbReference type="NCBIfam" id="TIGR01168">
    <property type="entry name" value="YSIRK_signal"/>
    <property type="match status" value="1"/>
</dbReference>
<evidence type="ECO:0000313" key="2">
    <source>
        <dbReference type="EMBL" id="QLL77531.1"/>
    </source>
</evidence>